<dbReference type="AlphaFoldDB" id="A0A0E0GX98"/>
<feature type="domain" description="Jacalin-type lectin" evidence="4">
    <location>
        <begin position="110"/>
        <end position="277"/>
    </location>
</feature>
<evidence type="ECO:0000259" key="4">
    <source>
        <dbReference type="PROSITE" id="PS51752"/>
    </source>
</evidence>
<keyword evidence="3" id="KW-1133">Transmembrane helix</keyword>
<evidence type="ECO:0000256" key="3">
    <source>
        <dbReference type="SAM" id="Phobius"/>
    </source>
</evidence>
<dbReference type="InterPro" id="IPR036404">
    <property type="entry name" value="Jacalin-like_lectin_dom_sf"/>
</dbReference>
<accession>A0A0E0GX98</accession>
<evidence type="ECO:0000313" key="5">
    <source>
        <dbReference type="EnsemblPlants" id="ONIVA04G00870.1"/>
    </source>
</evidence>
<evidence type="ECO:0000313" key="6">
    <source>
        <dbReference type="Proteomes" id="UP000006591"/>
    </source>
</evidence>
<dbReference type="HOGENOM" id="CLU_414129_0_0_1"/>
<dbReference type="GO" id="GO:0030246">
    <property type="term" value="F:carbohydrate binding"/>
    <property type="evidence" value="ECO:0007669"/>
    <property type="project" value="UniProtKB-KW"/>
</dbReference>
<dbReference type="Pfam" id="PF01419">
    <property type="entry name" value="Jacalin"/>
    <property type="match status" value="3"/>
</dbReference>
<dbReference type="STRING" id="4536.A0A0E0GX98"/>
<dbReference type="Proteomes" id="UP000006591">
    <property type="component" value="Chromosome 4"/>
</dbReference>
<dbReference type="EnsemblPlants" id="ONIVA04G00870.1">
    <property type="protein sequence ID" value="ONIVA04G00870.1"/>
    <property type="gene ID" value="ONIVA04G00870"/>
</dbReference>
<feature type="transmembrane region" description="Helical" evidence="3">
    <location>
        <begin position="265"/>
        <end position="286"/>
    </location>
</feature>
<sequence length="663" mass="72607">MERRSAAKVGLWGGSGGRPFDIRPSATVPRRLNSITLYHPDGAIHSLYYDYYMKSQRRGGGGDELKLVKDGPWGQRYSYNSIAVHDTIKLSADEQVTWVEGTIGRFRDVDEPVGAWGGCGGRPFDMIPSTIPRRLNSIALFHSSGAIHSLYFDYHIQQQKHGGRDRHGGGQLKLMNYGPWGQASSYNSIAVRDEIKLSAREQVTAVEGTVGNFRDVDEPVITSLTFYTNAGRKYGPYGGNGKQGTPFSIPVGKGCIVVGFWGRCGWLLDAIGVYESTLLLFPALSGSKIRSKPTKTRNAMEMVERRFSWLAVVTIVLVSISVYTCSFLAGVALGRALERRNNLHPSSINGAVDDDTELAVLPGRRWSSLVGKKVGPWGGSGGWHDFGIGGRSSRSSPVLPRQLNSIVLYHSRGAIHSLYYDYYIQIHPQKLGRGHDELKLVKNGPWGQKYSFDSIAVREMIKLSDDEQVTAVEGTFGHFRDVVEPVITSVTFHTNAGRTYGPYGGGGEPGSGTPFSVPAEEGRIIVGFWGRAGWLLDSIGIPREPSAGPTETKDLGEESSQGKAAKAEEASARRKHGRKPHDESPSMKYTSFAEDGPCRRDIRPKTERRTPCREGPSIKPHREKAQRAVAPSGGFAKDWAELLGPLGAHASKRHCMPIIISLS</sequence>
<organism evidence="5">
    <name type="scientific">Oryza nivara</name>
    <name type="common">Indian wild rice</name>
    <name type="synonym">Oryza sativa f. spontanea</name>
    <dbReference type="NCBI Taxonomy" id="4536"/>
    <lineage>
        <taxon>Eukaryota</taxon>
        <taxon>Viridiplantae</taxon>
        <taxon>Streptophyta</taxon>
        <taxon>Embryophyta</taxon>
        <taxon>Tracheophyta</taxon>
        <taxon>Spermatophyta</taxon>
        <taxon>Magnoliopsida</taxon>
        <taxon>Liliopsida</taxon>
        <taxon>Poales</taxon>
        <taxon>Poaceae</taxon>
        <taxon>BOP clade</taxon>
        <taxon>Oryzoideae</taxon>
        <taxon>Oryzeae</taxon>
        <taxon>Oryzinae</taxon>
        <taxon>Oryza</taxon>
    </lineage>
</organism>
<feature type="region of interest" description="Disordered" evidence="2">
    <location>
        <begin position="542"/>
        <end position="631"/>
    </location>
</feature>
<keyword evidence="6" id="KW-1185">Reference proteome</keyword>
<dbReference type="PROSITE" id="PS51752">
    <property type="entry name" value="JACALIN_LECTIN"/>
    <property type="match status" value="2"/>
</dbReference>
<dbReference type="Gene3D" id="2.100.10.30">
    <property type="entry name" value="Jacalin-like lectin domain"/>
    <property type="match status" value="3"/>
</dbReference>
<keyword evidence="3" id="KW-0472">Membrane</keyword>
<proteinExistence type="predicted"/>
<dbReference type="SMART" id="SM00915">
    <property type="entry name" value="Jacalin"/>
    <property type="match status" value="2"/>
</dbReference>
<reference evidence="5" key="1">
    <citation type="submission" date="2015-04" db="UniProtKB">
        <authorList>
            <consortium name="EnsemblPlants"/>
        </authorList>
    </citation>
    <scope>IDENTIFICATION</scope>
    <source>
        <strain evidence="5">SL10</strain>
    </source>
</reference>
<dbReference type="PANTHER" id="PTHR46506">
    <property type="entry name" value="OS05G0143600 PROTEIN"/>
    <property type="match status" value="1"/>
</dbReference>
<feature type="compositionally biased region" description="Basic and acidic residues" evidence="2">
    <location>
        <begin position="596"/>
        <end position="612"/>
    </location>
</feature>
<feature type="domain" description="Jacalin-type lectin" evidence="4">
    <location>
        <begin position="371"/>
        <end position="545"/>
    </location>
</feature>
<keyword evidence="3" id="KW-0812">Transmembrane</keyword>
<dbReference type="eggNOG" id="ENOG502R593">
    <property type="taxonomic scope" value="Eukaryota"/>
</dbReference>
<dbReference type="Gramene" id="ONIVA04G00870.1">
    <property type="protein sequence ID" value="ONIVA04G00870.1"/>
    <property type="gene ID" value="ONIVA04G00870"/>
</dbReference>
<keyword evidence="1" id="KW-0430">Lectin</keyword>
<evidence type="ECO:0000256" key="2">
    <source>
        <dbReference type="SAM" id="MobiDB-lite"/>
    </source>
</evidence>
<dbReference type="InterPro" id="IPR001229">
    <property type="entry name" value="Jacalin-like_lectin_dom"/>
</dbReference>
<reference evidence="5" key="2">
    <citation type="submission" date="2018-04" db="EMBL/GenBank/DDBJ databases">
        <title>OnivRS2 (Oryza nivara Reference Sequence Version 2).</title>
        <authorList>
            <person name="Zhang J."/>
            <person name="Kudrna D."/>
            <person name="Lee S."/>
            <person name="Talag J."/>
            <person name="Rajasekar S."/>
            <person name="Welchert J."/>
            <person name="Hsing Y.-I."/>
            <person name="Wing R.A."/>
        </authorList>
    </citation>
    <scope>NUCLEOTIDE SEQUENCE [LARGE SCALE GENOMIC DNA]</scope>
    <source>
        <strain evidence="5">SL10</strain>
    </source>
</reference>
<dbReference type="InterPro" id="IPR033734">
    <property type="entry name" value="Jacalin-like_lectin_dom_plant"/>
</dbReference>
<name>A0A0E0GX98_ORYNI</name>
<protein>
    <recommendedName>
        <fullName evidence="4">Jacalin-type lectin domain-containing protein</fullName>
    </recommendedName>
</protein>
<dbReference type="SUPFAM" id="SSF51101">
    <property type="entry name" value="Mannose-binding lectins"/>
    <property type="match status" value="3"/>
</dbReference>
<evidence type="ECO:0000256" key="1">
    <source>
        <dbReference type="ARBA" id="ARBA00022734"/>
    </source>
</evidence>
<dbReference type="CDD" id="cd09612">
    <property type="entry name" value="Jacalin"/>
    <property type="match status" value="1"/>
</dbReference>
<feature type="transmembrane region" description="Helical" evidence="3">
    <location>
        <begin position="307"/>
        <end position="333"/>
    </location>
</feature>